<protein>
    <recommendedName>
        <fullName evidence="2">Protein FecR C-terminal domain-containing protein</fullName>
    </recommendedName>
</protein>
<dbReference type="InterPro" id="IPR032508">
    <property type="entry name" value="FecR_C"/>
</dbReference>
<name>A0A699ULF3_TANCI</name>
<organism evidence="3">
    <name type="scientific">Tanacetum cinerariifolium</name>
    <name type="common">Dalmatian daisy</name>
    <name type="synonym">Chrysanthemum cinerariifolium</name>
    <dbReference type="NCBI Taxonomy" id="118510"/>
    <lineage>
        <taxon>Eukaryota</taxon>
        <taxon>Viridiplantae</taxon>
        <taxon>Streptophyta</taxon>
        <taxon>Embryophyta</taxon>
        <taxon>Tracheophyta</taxon>
        <taxon>Spermatophyta</taxon>
        <taxon>Magnoliopsida</taxon>
        <taxon>eudicotyledons</taxon>
        <taxon>Gunneridae</taxon>
        <taxon>Pentapetalae</taxon>
        <taxon>asterids</taxon>
        <taxon>campanulids</taxon>
        <taxon>Asterales</taxon>
        <taxon>Asteraceae</taxon>
        <taxon>Asteroideae</taxon>
        <taxon>Anthemideae</taxon>
        <taxon>Anthemidinae</taxon>
        <taxon>Tanacetum</taxon>
    </lineage>
</organism>
<comment type="caution">
    <text evidence="3">The sequence shown here is derived from an EMBL/GenBank/DDBJ whole genome shotgun (WGS) entry which is preliminary data.</text>
</comment>
<dbReference type="Pfam" id="PF16344">
    <property type="entry name" value="FecR_C"/>
    <property type="match status" value="1"/>
</dbReference>
<sequence>NGKPARRHAGSAERQLDADLPPGLGPERARGLAPGRGLFQGGAPQPRFDPHPAGLALTDKLAHPEKLASWSKHQFVFSNNMLGDILGSLEDTHGYRVRYTNAAARHLKIEGDINVASVPELLQTISTILH</sequence>
<feature type="domain" description="Protein FecR C-terminal" evidence="2">
    <location>
        <begin position="74"/>
        <end position="128"/>
    </location>
</feature>
<reference evidence="3" key="1">
    <citation type="journal article" date="2019" name="Sci. Rep.">
        <title>Draft genome of Tanacetum cinerariifolium, the natural source of mosquito coil.</title>
        <authorList>
            <person name="Yamashiro T."/>
            <person name="Shiraishi A."/>
            <person name="Satake H."/>
            <person name="Nakayama K."/>
        </authorList>
    </citation>
    <scope>NUCLEOTIDE SEQUENCE</scope>
</reference>
<dbReference type="EMBL" id="BKCJ011344593">
    <property type="protein sequence ID" value="GFD23410.1"/>
    <property type="molecule type" value="Genomic_DNA"/>
</dbReference>
<evidence type="ECO:0000256" key="1">
    <source>
        <dbReference type="SAM" id="MobiDB-lite"/>
    </source>
</evidence>
<proteinExistence type="predicted"/>
<feature type="non-terminal residue" evidence="3">
    <location>
        <position position="130"/>
    </location>
</feature>
<evidence type="ECO:0000313" key="3">
    <source>
        <dbReference type="EMBL" id="GFD23410.1"/>
    </source>
</evidence>
<dbReference type="Gene3D" id="3.55.50.30">
    <property type="match status" value="1"/>
</dbReference>
<accession>A0A699ULF3</accession>
<evidence type="ECO:0000259" key="2">
    <source>
        <dbReference type="Pfam" id="PF16344"/>
    </source>
</evidence>
<dbReference type="AlphaFoldDB" id="A0A699ULF3"/>
<feature type="non-terminal residue" evidence="3">
    <location>
        <position position="1"/>
    </location>
</feature>
<gene>
    <name evidence="3" type="ORF">Tci_895379</name>
</gene>
<feature type="region of interest" description="Disordered" evidence="1">
    <location>
        <begin position="1"/>
        <end position="49"/>
    </location>
</feature>